<dbReference type="EMBL" id="RHHS01000027">
    <property type="protein sequence ID" value="RNB56918.1"/>
    <property type="molecule type" value="Genomic_DNA"/>
</dbReference>
<dbReference type="InterPro" id="IPR019261">
    <property type="entry name" value="PARG_cat_microbial"/>
</dbReference>
<proteinExistence type="predicted"/>
<name>A0A3M8B0F9_9BACL</name>
<organism evidence="2 3">
    <name type="scientific">Brevibacillus gelatini</name>
    <dbReference type="NCBI Taxonomy" id="1655277"/>
    <lineage>
        <taxon>Bacteria</taxon>
        <taxon>Bacillati</taxon>
        <taxon>Bacillota</taxon>
        <taxon>Bacilli</taxon>
        <taxon>Bacillales</taxon>
        <taxon>Paenibacillaceae</taxon>
        <taxon>Brevibacillus</taxon>
    </lineage>
</organism>
<dbReference type="Gene3D" id="3.40.220.10">
    <property type="entry name" value="Leucine Aminopeptidase, subunit E, domain 1"/>
    <property type="match status" value="1"/>
</dbReference>
<keyword evidence="3" id="KW-1185">Reference proteome</keyword>
<evidence type="ECO:0000259" key="1">
    <source>
        <dbReference type="Pfam" id="PF10021"/>
    </source>
</evidence>
<sequence>MNPQNNRDRRSKIAHETLAILEQGFYVNHKGEKVSFGAELSAAIRQSRLYRPDDLGAESLAIPAHAGRAAIQVTAESRTAPFAAADDRHAACEPTIVNVFPTGRNSARLKSPTDSDKRREPYCMQTIAQPLSPLSLKEWAVAVKALGEGEQIITIRKGGLYEETREFRLENNLFYLYPTYEHQKREMVKPEYHHLLDATLAGWSSEQKTVAIEYFAEVTDDVELMDEAKLRALSPHHIWTDNFADVRLHWKKKQPLHILFVRTYRLAQPAVIPIEAAYQGCKSWHDLLVEVPRSAFAPVLTDEEYAQKKAAVMAILQA</sequence>
<feature type="domain" description="Microbial-type PARG catalytic" evidence="1">
    <location>
        <begin position="14"/>
        <end position="80"/>
    </location>
</feature>
<dbReference type="Pfam" id="PF10021">
    <property type="entry name" value="PARG_cat_microb"/>
    <property type="match status" value="1"/>
</dbReference>
<dbReference type="AlphaFoldDB" id="A0A3M8B0F9"/>
<accession>A0A3M8B0F9</accession>
<evidence type="ECO:0000313" key="2">
    <source>
        <dbReference type="EMBL" id="RNB56918.1"/>
    </source>
</evidence>
<protein>
    <submittedName>
        <fullName evidence="2">DUF1802 family protein</fullName>
    </submittedName>
</protein>
<gene>
    <name evidence="2" type="ORF">EDM57_11400</name>
</gene>
<dbReference type="InterPro" id="IPR043472">
    <property type="entry name" value="Macro_dom-like"/>
</dbReference>
<dbReference type="Pfam" id="PF08819">
    <property type="entry name" value="DUF1802"/>
    <property type="match status" value="1"/>
</dbReference>
<evidence type="ECO:0000313" key="3">
    <source>
        <dbReference type="Proteomes" id="UP000268829"/>
    </source>
</evidence>
<reference evidence="2 3" key="1">
    <citation type="submission" date="2018-10" db="EMBL/GenBank/DDBJ databases">
        <title>Phylogenomics of Brevibacillus.</title>
        <authorList>
            <person name="Dunlap C."/>
        </authorList>
    </citation>
    <scope>NUCLEOTIDE SEQUENCE [LARGE SCALE GENOMIC DNA]</scope>
    <source>
        <strain evidence="2 3">DSM 100115</strain>
    </source>
</reference>
<dbReference type="InterPro" id="IPR014923">
    <property type="entry name" value="DUF1802"/>
</dbReference>
<dbReference type="Proteomes" id="UP000268829">
    <property type="component" value="Unassembled WGS sequence"/>
</dbReference>
<comment type="caution">
    <text evidence="2">The sequence shown here is derived from an EMBL/GenBank/DDBJ whole genome shotgun (WGS) entry which is preliminary data.</text>
</comment>
<dbReference type="OrthoDB" id="9808776at2"/>